<gene>
    <name evidence="1" type="ORF">H6G03_29215</name>
</gene>
<organism evidence="1 2">
    <name type="scientific">Aerosakkonema funiforme FACHB-1375</name>
    <dbReference type="NCBI Taxonomy" id="2949571"/>
    <lineage>
        <taxon>Bacteria</taxon>
        <taxon>Bacillati</taxon>
        <taxon>Cyanobacteriota</taxon>
        <taxon>Cyanophyceae</taxon>
        <taxon>Oscillatoriophycideae</taxon>
        <taxon>Aerosakkonematales</taxon>
        <taxon>Aerosakkonemataceae</taxon>
        <taxon>Aerosakkonema</taxon>
    </lineage>
</organism>
<keyword evidence="2" id="KW-1185">Reference proteome</keyword>
<dbReference type="SUPFAM" id="SSF47240">
    <property type="entry name" value="Ferritin-like"/>
    <property type="match status" value="1"/>
</dbReference>
<dbReference type="EMBL" id="JACJPW010000107">
    <property type="protein sequence ID" value="MBD2185104.1"/>
    <property type="molecule type" value="Genomic_DNA"/>
</dbReference>
<evidence type="ECO:0000313" key="1">
    <source>
        <dbReference type="EMBL" id="MBD2185104.1"/>
    </source>
</evidence>
<comment type="caution">
    <text evidence="1">The sequence shown here is derived from an EMBL/GenBank/DDBJ whole genome shotgun (WGS) entry which is preliminary data.</text>
</comment>
<name>A0A926VJX3_9CYAN</name>
<protein>
    <submittedName>
        <fullName evidence="1">Ferritin-like domain-containing protein</fullName>
    </submittedName>
</protein>
<dbReference type="AlphaFoldDB" id="A0A926VJX3"/>
<dbReference type="RefSeq" id="WP_190472820.1">
    <property type="nucleotide sequence ID" value="NZ_JACJPW010000107.1"/>
</dbReference>
<proteinExistence type="predicted"/>
<reference evidence="1" key="1">
    <citation type="journal article" date="2015" name="ISME J.">
        <title>Draft Genome Sequence of Streptomyces incarnatus NRRL8089, which Produces the Nucleoside Antibiotic Sinefungin.</title>
        <authorList>
            <person name="Oshima K."/>
            <person name="Hattori M."/>
            <person name="Shimizu H."/>
            <person name="Fukuda K."/>
            <person name="Nemoto M."/>
            <person name="Inagaki K."/>
            <person name="Tamura T."/>
        </authorList>
    </citation>
    <scope>NUCLEOTIDE SEQUENCE</scope>
    <source>
        <strain evidence="1">FACHB-1375</strain>
    </source>
</reference>
<accession>A0A926VJX3</accession>
<dbReference type="InterPro" id="IPR009078">
    <property type="entry name" value="Ferritin-like_SF"/>
</dbReference>
<reference evidence="1" key="2">
    <citation type="submission" date="2020-08" db="EMBL/GenBank/DDBJ databases">
        <authorList>
            <person name="Chen M."/>
            <person name="Teng W."/>
            <person name="Zhao L."/>
            <person name="Hu C."/>
            <person name="Zhou Y."/>
            <person name="Han B."/>
            <person name="Song L."/>
            <person name="Shu W."/>
        </authorList>
    </citation>
    <scope>NUCLEOTIDE SEQUENCE</scope>
    <source>
        <strain evidence="1">FACHB-1375</strain>
    </source>
</reference>
<dbReference type="CDD" id="cd00657">
    <property type="entry name" value="Ferritin_like"/>
    <property type="match status" value="1"/>
</dbReference>
<sequence>MKIGSEAHKQLFCQSFMESHLKYEPEQLPWPKLDGAQLERLRSIPFWDEAFDTEQNAGKMLAAFAETVSDPLLRDAIALQGMEESRHSRVIEFLINHYGIEIKPRPPKQIPDNVEEAFVKFGYGECFDSFFAFGLFAIARQSGLFPDQFFAIFDPVIDEEARHMVFFVNWVAYKQVHEGRGAKVLRDLNSLLYYTGSVRRRLDSFKGSKKGSGKGFTASGASSVTSNLTLEKFVSTCIQENDRRMSVYDSKLLRPEFLPRVAKTAFGMMKLLPKQNSSTMSSPNLG</sequence>
<dbReference type="Proteomes" id="UP000641646">
    <property type="component" value="Unassembled WGS sequence"/>
</dbReference>
<evidence type="ECO:0000313" key="2">
    <source>
        <dbReference type="Proteomes" id="UP000641646"/>
    </source>
</evidence>